<keyword evidence="3" id="KW-1185">Reference proteome</keyword>
<protein>
    <submittedName>
        <fullName evidence="2">Uncharacterized protein</fullName>
    </submittedName>
</protein>
<dbReference type="EMBL" id="NQWI01000032">
    <property type="protein sequence ID" value="PDW03369.1"/>
    <property type="molecule type" value="Genomic_DNA"/>
</dbReference>
<reference evidence="3" key="1">
    <citation type="submission" date="2017-08" db="EMBL/GenBank/DDBJ databases">
        <authorList>
            <person name="Grouzdev D.S."/>
            <person name="Gaisin V.A."/>
            <person name="Rysina M.S."/>
            <person name="Gorlenko V.M."/>
        </authorList>
    </citation>
    <scope>NUCLEOTIDE SEQUENCE [LARGE SCALE GENOMIC DNA]</scope>
    <source>
        <strain evidence="3">Kir15-3F</strain>
    </source>
</reference>
<sequence length="63" mass="6857">MPPDEPQASTAQPSTATPGPRAIPVRRRIPCCVRRAQQPLANTEAHLRAAAVWAALLHRPEPE</sequence>
<evidence type="ECO:0000256" key="1">
    <source>
        <dbReference type="SAM" id="MobiDB-lite"/>
    </source>
</evidence>
<feature type="region of interest" description="Disordered" evidence="1">
    <location>
        <begin position="1"/>
        <end position="23"/>
    </location>
</feature>
<gene>
    <name evidence="2" type="ORF">CJ255_09290</name>
</gene>
<feature type="compositionally biased region" description="Polar residues" evidence="1">
    <location>
        <begin position="7"/>
        <end position="17"/>
    </location>
</feature>
<evidence type="ECO:0000313" key="3">
    <source>
        <dbReference type="Proteomes" id="UP000220527"/>
    </source>
</evidence>
<proteinExistence type="predicted"/>
<accession>A0A2A6RKF3</accession>
<dbReference type="RefSeq" id="WP_097643829.1">
    <property type="nucleotide sequence ID" value="NZ_NQWI01000032.1"/>
</dbReference>
<dbReference type="Proteomes" id="UP000220527">
    <property type="component" value="Unassembled WGS sequence"/>
</dbReference>
<comment type="caution">
    <text evidence="2">The sequence shown here is derived from an EMBL/GenBank/DDBJ whole genome shotgun (WGS) entry which is preliminary data.</text>
</comment>
<name>A0A2A6RKF3_9CHLR</name>
<organism evidence="2 3">
    <name type="scientific">Candidatus Viridilinea mediisalina</name>
    <dbReference type="NCBI Taxonomy" id="2024553"/>
    <lineage>
        <taxon>Bacteria</taxon>
        <taxon>Bacillati</taxon>
        <taxon>Chloroflexota</taxon>
        <taxon>Chloroflexia</taxon>
        <taxon>Chloroflexales</taxon>
        <taxon>Chloroflexineae</taxon>
        <taxon>Oscillochloridaceae</taxon>
        <taxon>Candidatus Viridilinea</taxon>
    </lineage>
</organism>
<dbReference type="AlphaFoldDB" id="A0A2A6RKF3"/>
<evidence type="ECO:0000313" key="2">
    <source>
        <dbReference type="EMBL" id="PDW03369.1"/>
    </source>
</evidence>